<feature type="chain" id="PRO_5046448832" description="LTXXQ motif family protein" evidence="2">
    <location>
        <begin position="26"/>
        <end position="196"/>
    </location>
</feature>
<feature type="signal peptide" evidence="2">
    <location>
        <begin position="1"/>
        <end position="25"/>
    </location>
</feature>
<proteinExistence type="predicted"/>
<feature type="compositionally biased region" description="Polar residues" evidence="1">
    <location>
        <begin position="94"/>
        <end position="105"/>
    </location>
</feature>
<keyword evidence="2" id="KW-0732">Signal</keyword>
<organism evidence="3 4">
    <name type="scientific">Methylocapsa polymorpha</name>
    <dbReference type="NCBI Taxonomy" id="3080828"/>
    <lineage>
        <taxon>Bacteria</taxon>
        <taxon>Pseudomonadati</taxon>
        <taxon>Pseudomonadota</taxon>
        <taxon>Alphaproteobacteria</taxon>
        <taxon>Hyphomicrobiales</taxon>
        <taxon>Beijerinckiaceae</taxon>
        <taxon>Methylocapsa</taxon>
    </lineage>
</organism>
<evidence type="ECO:0008006" key="5">
    <source>
        <dbReference type="Google" id="ProtNLM"/>
    </source>
</evidence>
<evidence type="ECO:0000256" key="2">
    <source>
        <dbReference type="SAM" id="SignalP"/>
    </source>
</evidence>
<evidence type="ECO:0000313" key="4">
    <source>
        <dbReference type="Proteomes" id="UP001626536"/>
    </source>
</evidence>
<feature type="region of interest" description="Disordered" evidence="1">
    <location>
        <begin position="86"/>
        <end position="137"/>
    </location>
</feature>
<reference evidence="3 4" key="1">
    <citation type="submission" date="2023-10" db="EMBL/GenBank/DDBJ databases">
        <title>Novel methanotroph of the genus Methylocapsa from a subarctic wetland.</title>
        <authorList>
            <person name="Belova S.E."/>
            <person name="Oshkin I.Y."/>
            <person name="Miroshnikov K."/>
            <person name="Dedysh S.N."/>
        </authorList>
    </citation>
    <scope>NUCLEOTIDE SEQUENCE [LARGE SCALE GENOMIC DNA]</scope>
    <source>
        <strain evidence="3 4">RX1</strain>
    </source>
</reference>
<protein>
    <recommendedName>
        <fullName evidence="5">LTXXQ motif family protein</fullName>
    </recommendedName>
</protein>
<dbReference type="Proteomes" id="UP001626536">
    <property type="component" value="Chromosome"/>
</dbReference>
<keyword evidence="4" id="KW-1185">Reference proteome</keyword>
<feature type="compositionally biased region" description="Basic and acidic residues" evidence="1">
    <location>
        <begin position="119"/>
        <end position="128"/>
    </location>
</feature>
<evidence type="ECO:0000313" key="3">
    <source>
        <dbReference type="EMBL" id="WOJ89164.1"/>
    </source>
</evidence>
<evidence type="ECO:0000256" key="1">
    <source>
        <dbReference type="SAM" id="MobiDB-lite"/>
    </source>
</evidence>
<gene>
    <name evidence="3" type="ORF">RZS28_15345</name>
</gene>
<dbReference type="EMBL" id="CP136862">
    <property type="protein sequence ID" value="WOJ89164.1"/>
    <property type="molecule type" value="Genomic_DNA"/>
</dbReference>
<accession>A0ABZ0HRX6</accession>
<sequence>MQKNIGSSLAAMGVAVALVLPSAYAAQSRSYRDDRTERPTLSVNQIVDRAEARIAELKANLRLSDEQAKHWPGLESALRDIATKRAKSVAGNEAPQTGRSATESSDAAAPRVAEEDADVAARRERDARNNSQPDDITAMQREADALAARSANLRQISDAAKPLYDSLDDHQRRLLVQFVHYDLNANDMDDSRQWRR</sequence>
<dbReference type="RefSeq" id="WP_407338607.1">
    <property type="nucleotide sequence ID" value="NZ_CP136862.1"/>
</dbReference>
<name>A0ABZ0HRX6_9HYPH</name>